<dbReference type="Proteomes" id="UP000827986">
    <property type="component" value="Unassembled WGS sequence"/>
</dbReference>
<dbReference type="EMBL" id="JAHDVG010000464">
    <property type="protein sequence ID" value="KAH1184970.1"/>
    <property type="molecule type" value="Genomic_DNA"/>
</dbReference>
<proteinExistence type="predicted"/>
<name>A0A9D3XTH8_9SAUR</name>
<organism evidence="1 2">
    <name type="scientific">Mauremys mutica</name>
    <name type="common">yellowpond turtle</name>
    <dbReference type="NCBI Taxonomy" id="74926"/>
    <lineage>
        <taxon>Eukaryota</taxon>
        <taxon>Metazoa</taxon>
        <taxon>Chordata</taxon>
        <taxon>Craniata</taxon>
        <taxon>Vertebrata</taxon>
        <taxon>Euteleostomi</taxon>
        <taxon>Archelosauria</taxon>
        <taxon>Testudinata</taxon>
        <taxon>Testudines</taxon>
        <taxon>Cryptodira</taxon>
        <taxon>Durocryptodira</taxon>
        <taxon>Testudinoidea</taxon>
        <taxon>Geoemydidae</taxon>
        <taxon>Geoemydinae</taxon>
        <taxon>Mauremys</taxon>
    </lineage>
</organism>
<reference evidence="1" key="1">
    <citation type="submission" date="2021-09" db="EMBL/GenBank/DDBJ databases">
        <title>The genome of Mauremys mutica provides insights into the evolution of semi-aquatic lifestyle.</title>
        <authorList>
            <person name="Gong S."/>
            <person name="Gao Y."/>
        </authorList>
    </citation>
    <scope>NUCLEOTIDE SEQUENCE</scope>
    <source>
        <strain evidence="1">MM-2020</strain>
        <tissue evidence="1">Muscle</tissue>
    </source>
</reference>
<gene>
    <name evidence="1" type="ORF">KIL84_012911</name>
</gene>
<keyword evidence="2" id="KW-1185">Reference proteome</keyword>
<comment type="caution">
    <text evidence="1">The sequence shown here is derived from an EMBL/GenBank/DDBJ whole genome shotgun (WGS) entry which is preliminary data.</text>
</comment>
<protein>
    <submittedName>
        <fullName evidence="1">Uncharacterized protein</fullName>
    </submittedName>
</protein>
<sequence length="117" mass="13226">MGNRPRGLEKYTIAGVNEWPAQRRQLFGHFALQLLFHFKINNALLVLIETRWAVLMMTFETSVLGPAFSSQLLLLQDPIGTSQSSVCECPITEATLAAQTVNYNLTTRTDWEEEMGH</sequence>
<dbReference type="AlphaFoldDB" id="A0A9D3XTH8"/>
<evidence type="ECO:0000313" key="1">
    <source>
        <dbReference type="EMBL" id="KAH1184970.1"/>
    </source>
</evidence>
<accession>A0A9D3XTH8</accession>
<evidence type="ECO:0000313" key="2">
    <source>
        <dbReference type="Proteomes" id="UP000827986"/>
    </source>
</evidence>